<name>A0AA35YCF5_LACSI</name>
<dbReference type="PANTHER" id="PTHR33116:SF79">
    <property type="entry name" value="REVERSE TRANSCRIPTASE DOMAIN, ZINC FINGER, CCHC-TYPE-RELATED"/>
    <property type="match status" value="1"/>
</dbReference>
<accession>A0AA35YCF5</accession>
<evidence type="ECO:0000313" key="1">
    <source>
        <dbReference type="EMBL" id="CAI9267751.1"/>
    </source>
</evidence>
<evidence type="ECO:0000313" key="2">
    <source>
        <dbReference type="Proteomes" id="UP001177003"/>
    </source>
</evidence>
<sequence>MLYLEGERGHISIAIALLSRGINLPTTTCCQCNSMEEAADHILVQCVFAKTVTEWIFNWCNIPLISFQTVHNVLVYASNWGTCPKKKKRLMSIYYATLWSIWKTRNERIFANKRLCATKVADIVKSTTFLWVKHRGGKKDLN</sequence>
<dbReference type="EMBL" id="OX465077">
    <property type="protein sequence ID" value="CAI9267751.1"/>
    <property type="molecule type" value="Genomic_DNA"/>
</dbReference>
<dbReference type="PANTHER" id="PTHR33116">
    <property type="entry name" value="REVERSE TRANSCRIPTASE ZINC-BINDING DOMAIN-CONTAINING PROTEIN-RELATED-RELATED"/>
    <property type="match status" value="1"/>
</dbReference>
<evidence type="ECO:0008006" key="3">
    <source>
        <dbReference type="Google" id="ProtNLM"/>
    </source>
</evidence>
<protein>
    <recommendedName>
        <fullName evidence="3">Reverse transcriptase zinc-binding domain-containing protein</fullName>
    </recommendedName>
</protein>
<dbReference type="Proteomes" id="UP001177003">
    <property type="component" value="Chromosome 1"/>
</dbReference>
<gene>
    <name evidence="1" type="ORF">LSALG_LOCUS8217</name>
</gene>
<keyword evidence="2" id="KW-1185">Reference proteome</keyword>
<proteinExistence type="predicted"/>
<reference evidence="1" key="1">
    <citation type="submission" date="2023-04" db="EMBL/GenBank/DDBJ databases">
        <authorList>
            <person name="Vijverberg K."/>
            <person name="Xiong W."/>
            <person name="Schranz E."/>
        </authorList>
    </citation>
    <scope>NUCLEOTIDE SEQUENCE</scope>
</reference>
<dbReference type="AlphaFoldDB" id="A0AA35YCF5"/>
<organism evidence="1 2">
    <name type="scientific">Lactuca saligna</name>
    <name type="common">Willowleaf lettuce</name>
    <dbReference type="NCBI Taxonomy" id="75948"/>
    <lineage>
        <taxon>Eukaryota</taxon>
        <taxon>Viridiplantae</taxon>
        <taxon>Streptophyta</taxon>
        <taxon>Embryophyta</taxon>
        <taxon>Tracheophyta</taxon>
        <taxon>Spermatophyta</taxon>
        <taxon>Magnoliopsida</taxon>
        <taxon>eudicotyledons</taxon>
        <taxon>Gunneridae</taxon>
        <taxon>Pentapetalae</taxon>
        <taxon>asterids</taxon>
        <taxon>campanulids</taxon>
        <taxon>Asterales</taxon>
        <taxon>Asteraceae</taxon>
        <taxon>Cichorioideae</taxon>
        <taxon>Cichorieae</taxon>
        <taxon>Lactucinae</taxon>
        <taxon>Lactuca</taxon>
    </lineage>
</organism>